<comment type="caution">
    <text evidence="3">The sequence shown here is derived from an EMBL/GenBank/DDBJ whole genome shotgun (WGS) entry which is preliminary data.</text>
</comment>
<sequence>MGAPRIGIAARALLRVAAIVAVGAASAGCGGADEPSPPPATESSPAASPPGSSAVTGPPPGQPTDYGYLLIKPSDVGGGLTAPQSPMLNPNNAPGVAQLFANPDSSRRLWDTIVVTADPSAAAAELAGSKSDYAGKVVGDWRPLAVGAYGAVVSGASPDNTQAMTVLLFTEGKAFVTLEFDSAPNDPFDPAATLDIARKQDAAIKKGLPG</sequence>
<dbReference type="EMBL" id="BLLA01000001">
    <property type="protein sequence ID" value="GFG98427.1"/>
    <property type="molecule type" value="Genomic_DNA"/>
</dbReference>
<feature type="region of interest" description="Disordered" evidence="1">
    <location>
        <begin position="27"/>
        <end position="66"/>
    </location>
</feature>
<accession>A0A7I9ZCT2</accession>
<dbReference type="RefSeq" id="WP_163713617.1">
    <property type="nucleotide sequence ID" value="NZ_BLLA01000001.1"/>
</dbReference>
<name>A0A7I9ZCT2_9MYCO</name>
<feature type="compositionally biased region" description="Low complexity" evidence="1">
    <location>
        <begin position="41"/>
        <end position="56"/>
    </location>
</feature>
<dbReference type="Proteomes" id="UP000465301">
    <property type="component" value="Unassembled WGS sequence"/>
</dbReference>
<feature type="signal peptide" evidence="2">
    <location>
        <begin position="1"/>
        <end position="27"/>
    </location>
</feature>
<protein>
    <recommendedName>
        <fullName evidence="5">Lipoprotein LpqN</fullName>
    </recommendedName>
</protein>
<evidence type="ECO:0000256" key="1">
    <source>
        <dbReference type="SAM" id="MobiDB-lite"/>
    </source>
</evidence>
<evidence type="ECO:0008006" key="5">
    <source>
        <dbReference type="Google" id="ProtNLM"/>
    </source>
</evidence>
<evidence type="ECO:0000256" key="2">
    <source>
        <dbReference type="SAM" id="SignalP"/>
    </source>
</evidence>
<keyword evidence="2" id="KW-0732">Signal</keyword>
<keyword evidence="4" id="KW-1185">Reference proteome</keyword>
<gene>
    <name evidence="3" type="ORF">MTIM_43060</name>
</gene>
<reference evidence="3 4" key="1">
    <citation type="journal article" date="2019" name="Emerg. Microbes Infect.">
        <title>Comprehensive subspecies identification of 175 nontuberculous mycobacteria species based on 7547 genomic profiles.</title>
        <authorList>
            <person name="Matsumoto Y."/>
            <person name="Kinjo T."/>
            <person name="Motooka D."/>
            <person name="Nabeya D."/>
            <person name="Jung N."/>
            <person name="Uechi K."/>
            <person name="Horii T."/>
            <person name="Iida T."/>
            <person name="Fujita J."/>
            <person name="Nakamura S."/>
        </authorList>
    </citation>
    <scope>NUCLEOTIDE SEQUENCE [LARGE SCALE GENOMIC DNA]</scope>
    <source>
        <strain evidence="3 4">JCM 30726</strain>
    </source>
</reference>
<evidence type="ECO:0000313" key="4">
    <source>
        <dbReference type="Proteomes" id="UP000465301"/>
    </source>
</evidence>
<dbReference type="PROSITE" id="PS51257">
    <property type="entry name" value="PROKAR_LIPOPROTEIN"/>
    <property type="match status" value="1"/>
</dbReference>
<proteinExistence type="predicted"/>
<organism evidence="3 4">
    <name type="scientific">Mycobacterium timonense</name>
    <dbReference type="NCBI Taxonomy" id="701043"/>
    <lineage>
        <taxon>Bacteria</taxon>
        <taxon>Bacillati</taxon>
        <taxon>Actinomycetota</taxon>
        <taxon>Actinomycetes</taxon>
        <taxon>Mycobacteriales</taxon>
        <taxon>Mycobacteriaceae</taxon>
        <taxon>Mycobacterium</taxon>
        <taxon>Mycobacterium avium complex (MAC)</taxon>
    </lineage>
</organism>
<dbReference type="AlphaFoldDB" id="A0A7I9ZCT2"/>
<evidence type="ECO:0000313" key="3">
    <source>
        <dbReference type="EMBL" id="GFG98427.1"/>
    </source>
</evidence>
<feature type="chain" id="PRO_5038809594" description="Lipoprotein LpqN" evidence="2">
    <location>
        <begin position="28"/>
        <end position="210"/>
    </location>
</feature>